<dbReference type="Pfam" id="PF14681">
    <property type="entry name" value="UPRTase"/>
    <property type="match status" value="1"/>
</dbReference>
<protein>
    <submittedName>
        <fullName evidence="2">Genomic scaffold, ProqFM164S01</fullName>
    </submittedName>
</protein>
<proteinExistence type="predicted"/>
<dbReference type="STRING" id="1365484.W6PQV8"/>
<reference evidence="2" key="1">
    <citation type="journal article" date="2014" name="Nat. Commun.">
        <title>Multiple recent horizontal transfers of a large genomic region in cheese making fungi.</title>
        <authorList>
            <person name="Cheeseman K."/>
            <person name="Ropars J."/>
            <person name="Renault P."/>
            <person name="Dupont J."/>
            <person name="Gouzy J."/>
            <person name="Branca A."/>
            <person name="Abraham A.L."/>
            <person name="Ceppi M."/>
            <person name="Conseiller E."/>
            <person name="Debuchy R."/>
            <person name="Malagnac F."/>
            <person name="Goarin A."/>
            <person name="Silar P."/>
            <person name="Lacoste S."/>
            <person name="Sallet E."/>
            <person name="Bensimon A."/>
            <person name="Giraud T."/>
            <person name="Brygoo Y."/>
        </authorList>
    </citation>
    <scope>NUCLEOTIDE SEQUENCE [LARGE SCALE GENOMIC DNA]</scope>
    <source>
        <strain evidence="2">FM164</strain>
    </source>
</reference>
<organism evidence="2 3">
    <name type="scientific">Penicillium roqueforti (strain FM164)</name>
    <dbReference type="NCBI Taxonomy" id="1365484"/>
    <lineage>
        <taxon>Eukaryota</taxon>
        <taxon>Fungi</taxon>
        <taxon>Dikarya</taxon>
        <taxon>Ascomycota</taxon>
        <taxon>Pezizomycotina</taxon>
        <taxon>Eurotiomycetes</taxon>
        <taxon>Eurotiomycetidae</taxon>
        <taxon>Eurotiales</taxon>
        <taxon>Aspergillaceae</taxon>
        <taxon>Penicillium</taxon>
    </lineage>
</organism>
<feature type="domain" description="Phosphoribosyltransferase" evidence="1">
    <location>
        <begin position="1"/>
        <end position="75"/>
    </location>
</feature>
<dbReference type="SUPFAM" id="SSF53271">
    <property type="entry name" value="PRTase-like"/>
    <property type="match status" value="1"/>
</dbReference>
<dbReference type="InterPro" id="IPR000836">
    <property type="entry name" value="PRTase_dom"/>
</dbReference>
<evidence type="ECO:0000313" key="3">
    <source>
        <dbReference type="Proteomes" id="UP000030686"/>
    </source>
</evidence>
<sequence>MTSMRDTAISGPALRYAHSQVGCYLSTENYTQILGVETRPMTYVQGHQTDVCRVVYGEETLIVPLVRDGEPVAFGKSIFKIVRQSFLLTRSGQPILEFVQHIRHLHAFIRIVLIAGIIQAESVFTSRVAQELSRFPRLSFVALRLSDNQFTGTANTDTGHRLFNIVHLDDTEAGA</sequence>
<keyword evidence="3" id="KW-1185">Reference proteome</keyword>
<dbReference type="InterPro" id="IPR029057">
    <property type="entry name" value="PRTase-like"/>
</dbReference>
<name>W6PQV8_PENRF</name>
<dbReference type="AlphaFoldDB" id="W6PQV8"/>
<dbReference type="EMBL" id="HG792015">
    <property type="protein sequence ID" value="CDM26245.1"/>
    <property type="molecule type" value="Genomic_DNA"/>
</dbReference>
<evidence type="ECO:0000313" key="2">
    <source>
        <dbReference type="EMBL" id="CDM26245.1"/>
    </source>
</evidence>
<dbReference type="Gene3D" id="3.40.50.2020">
    <property type="match status" value="2"/>
</dbReference>
<dbReference type="OrthoDB" id="5416609at2759"/>
<dbReference type="Proteomes" id="UP000030686">
    <property type="component" value="Unassembled WGS sequence"/>
</dbReference>
<gene>
    <name evidence="2" type="ORF">PROQFM164_S01g000054</name>
</gene>
<accession>W6PQV8</accession>
<dbReference type="OMA" id="WYLANTF"/>
<evidence type="ECO:0000259" key="1">
    <source>
        <dbReference type="Pfam" id="PF14681"/>
    </source>
</evidence>